<protein>
    <submittedName>
        <fullName evidence="1">Uncharacterized protein</fullName>
    </submittedName>
</protein>
<dbReference type="EMBL" id="JXTB01000067">
    <property type="protein sequence ID" value="PON67919.1"/>
    <property type="molecule type" value="Genomic_DNA"/>
</dbReference>
<dbReference type="AlphaFoldDB" id="A0A2P5D3P1"/>
<organism evidence="1 2">
    <name type="scientific">Parasponia andersonii</name>
    <name type="common">Sponia andersonii</name>
    <dbReference type="NCBI Taxonomy" id="3476"/>
    <lineage>
        <taxon>Eukaryota</taxon>
        <taxon>Viridiplantae</taxon>
        <taxon>Streptophyta</taxon>
        <taxon>Embryophyta</taxon>
        <taxon>Tracheophyta</taxon>
        <taxon>Spermatophyta</taxon>
        <taxon>Magnoliopsida</taxon>
        <taxon>eudicotyledons</taxon>
        <taxon>Gunneridae</taxon>
        <taxon>Pentapetalae</taxon>
        <taxon>rosids</taxon>
        <taxon>fabids</taxon>
        <taxon>Rosales</taxon>
        <taxon>Cannabaceae</taxon>
        <taxon>Parasponia</taxon>
    </lineage>
</organism>
<evidence type="ECO:0000313" key="1">
    <source>
        <dbReference type="EMBL" id="PON67919.1"/>
    </source>
</evidence>
<name>A0A2P5D3P1_PARAD</name>
<comment type="caution">
    <text evidence="1">The sequence shown here is derived from an EMBL/GenBank/DDBJ whole genome shotgun (WGS) entry which is preliminary data.</text>
</comment>
<keyword evidence="2" id="KW-1185">Reference proteome</keyword>
<proteinExistence type="predicted"/>
<sequence length="95" mass="10340">MMKAAQLVEKKLGLLKSGGGPHTAFRPIGHYRKQKQLQAMMVHDDDDSLVEASTDSDSEVMGKGVELGVMAELPINSVVGLTKPYTMQLRGKLND</sequence>
<reference evidence="2" key="1">
    <citation type="submission" date="2016-06" db="EMBL/GenBank/DDBJ databases">
        <title>Parallel loss of symbiosis genes in relatives of nitrogen-fixing non-legume Parasponia.</title>
        <authorList>
            <person name="Van Velzen R."/>
            <person name="Holmer R."/>
            <person name="Bu F."/>
            <person name="Rutten L."/>
            <person name="Van Zeijl A."/>
            <person name="Liu W."/>
            <person name="Santuari L."/>
            <person name="Cao Q."/>
            <person name="Sharma T."/>
            <person name="Shen D."/>
            <person name="Roswanjaya Y."/>
            <person name="Wardhani T."/>
            <person name="Kalhor M.S."/>
            <person name="Jansen J."/>
            <person name="Van den Hoogen J."/>
            <person name="Gungor B."/>
            <person name="Hartog M."/>
            <person name="Hontelez J."/>
            <person name="Verver J."/>
            <person name="Yang W.-C."/>
            <person name="Schijlen E."/>
            <person name="Repin R."/>
            <person name="Schilthuizen M."/>
            <person name="Schranz E."/>
            <person name="Heidstra R."/>
            <person name="Miyata K."/>
            <person name="Fedorova E."/>
            <person name="Kohlen W."/>
            <person name="Bisseling T."/>
            <person name="Smit S."/>
            <person name="Geurts R."/>
        </authorList>
    </citation>
    <scope>NUCLEOTIDE SEQUENCE [LARGE SCALE GENOMIC DNA]</scope>
    <source>
        <strain evidence="2">cv. WU1-14</strain>
    </source>
</reference>
<gene>
    <name evidence="1" type="ORF">PanWU01x14_099160</name>
</gene>
<evidence type="ECO:0000313" key="2">
    <source>
        <dbReference type="Proteomes" id="UP000237105"/>
    </source>
</evidence>
<dbReference type="Proteomes" id="UP000237105">
    <property type="component" value="Unassembled WGS sequence"/>
</dbReference>
<accession>A0A2P5D3P1</accession>